<keyword evidence="1 4" id="KW-0812">Transmembrane</keyword>
<dbReference type="GO" id="GO:0022857">
    <property type="term" value="F:transmembrane transporter activity"/>
    <property type="evidence" value="ECO:0007669"/>
    <property type="project" value="InterPro"/>
</dbReference>
<proteinExistence type="predicted"/>
<dbReference type="EMBL" id="UGSO01000002">
    <property type="protein sequence ID" value="SUE06902.1"/>
    <property type="molecule type" value="Genomic_DNA"/>
</dbReference>
<dbReference type="Gene3D" id="1.20.1250.20">
    <property type="entry name" value="MFS general substrate transporter like domains"/>
    <property type="match status" value="1"/>
</dbReference>
<gene>
    <name evidence="6" type="ORF">NCTC9381_05765</name>
</gene>
<protein>
    <recommendedName>
        <fullName evidence="5">Major facilitator superfamily (MFS) profile domain-containing protein</fullName>
    </recommendedName>
</protein>
<dbReference type="InterPro" id="IPR036259">
    <property type="entry name" value="MFS_trans_sf"/>
</dbReference>
<keyword evidence="7" id="KW-1185">Reference proteome</keyword>
<evidence type="ECO:0000259" key="5">
    <source>
        <dbReference type="PROSITE" id="PS50850"/>
    </source>
</evidence>
<reference evidence="6 7" key="1">
    <citation type="submission" date="2018-06" db="EMBL/GenBank/DDBJ databases">
        <authorList>
            <consortium name="Pathogen Informatics"/>
            <person name="Doyle S."/>
        </authorList>
    </citation>
    <scope>NUCLEOTIDE SEQUENCE [LARGE SCALE GENOMIC DNA]</scope>
    <source>
        <strain evidence="6 7">NCTC9381</strain>
    </source>
</reference>
<name>A0A379LRX8_ENTAG</name>
<evidence type="ECO:0000256" key="1">
    <source>
        <dbReference type="ARBA" id="ARBA00022692"/>
    </source>
</evidence>
<evidence type="ECO:0000256" key="3">
    <source>
        <dbReference type="ARBA" id="ARBA00023136"/>
    </source>
</evidence>
<dbReference type="Proteomes" id="UP000254640">
    <property type="component" value="Unassembled WGS sequence"/>
</dbReference>
<keyword evidence="3 4" id="KW-0472">Membrane</keyword>
<dbReference type="InterPro" id="IPR020846">
    <property type="entry name" value="MFS_dom"/>
</dbReference>
<feature type="transmembrane region" description="Helical" evidence="4">
    <location>
        <begin position="24"/>
        <end position="49"/>
    </location>
</feature>
<organism evidence="6 7">
    <name type="scientific">Enterobacter agglomerans</name>
    <name type="common">Erwinia herbicola</name>
    <name type="synonym">Pantoea agglomerans</name>
    <dbReference type="NCBI Taxonomy" id="549"/>
    <lineage>
        <taxon>Bacteria</taxon>
        <taxon>Pseudomonadati</taxon>
        <taxon>Pseudomonadota</taxon>
        <taxon>Gammaproteobacteria</taxon>
        <taxon>Enterobacterales</taxon>
        <taxon>Erwiniaceae</taxon>
        <taxon>Pantoea</taxon>
        <taxon>Pantoea agglomerans group</taxon>
    </lineage>
</organism>
<evidence type="ECO:0000313" key="7">
    <source>
        <dbReference type="Proteomes" id="UP000254640"/>
    </source>
</evidence>
<dbReference type="AlphaFoldDB" id="A0A379LRX8"/>
<dbReference type="PROSITE" id="PS50850">
    <property type="entry name" value="MFS"/>
    <property type="match status" value="1"/>
</dbReference>
<evidence type="ECO:0000256" key="2">
    <source>
        <dbReference type="ARBA" id="ARBA00022989"/>
    </source>
</evidence>
<sequence>MSTNTPDSGEAGDHATADTVRQRIFLVVLVATMGALAFGYDTGIISGALPT</sequence>
<feature type="domain" description="Major facilitator superfamily (MFS) profile" evidence="5">
    <location>
        <begin position="27"/>
        <end position="51"/>
    </location>
</feature>
<keyword evidence="2 4" id="KW-1133">Transmembrane helix</keyword>
<evidence type="ECO:0000313" key="6">
    <source>
        <dbReference type="EMBL" id="SUE06902.1"/>
    </source>
</evidence>
<evidence type="ECO:0000256" key="4">
    <source>
        <dbReference type="SAM" id="Phobius"/>
    </source>
</evidence>
<accession>A0A379LRX8</accession>